<dbReference type="InterPro" id="IPR010206">
    <property type="entry name" value="PolA_pol_I"/>
</dbReference>
<dbReference type="GO" id="GO:0005524">
    <property type="term" value="F:ATP binding"/>
    <property type="evidence" value="ECO:0007669"/>
    <property type="project" value="UniProtKB-UniRule"/>
</dbReference>
<dbReference type="InterPro" id="IPR052191">
    <property type="entry name" value="tRNA_ntf/polyA_polymerase_I"/>
</dbReference>
<evidence type="ECO:0000313" key="13">
    <source>
        <dbReference type="EMBL" id="ALJ28619.1"/>
    </source>
</evidence>
<dbReference type="InterPro" id="IPR025866">
    <property type="entry name" value="PolyA_pol_arg_C_dom"/>
</dbReference>
<name>A0A0S1B0Z0_9GAMM</name>
<keyword evidence="6 7" id="KW-0804">Transcription</keyword>
<dbReference type="Gene3D" id="3.30.460.10">
    <property type="entry name" value="Beta Polymerase, domain 2"/>
    <property type="match status" value="1"/>
</dbReference>
<dbReference type="CDD" id="cd05398">
    <property type="entry name" value="NT_ClassII-CCAase"/>
    <property type="match status" value="1"/>
</dbReference>
<dbReference type="InterPro" id="IPR032828">
    <property type="entry name" value="PolyA_RNA-bd"/>
</dbReference>
<dbReference type="Gene3D" id="1.10.3090.10">
    <property type="entry name" value="cca-adding enzyme, domain 2"/>
    <property type="match status" value="1"/>
</dbReference>
<feature type="active site" evidence="7">
    <location>
        <position position="167"/>
    </location>
</feature>
<feature type="compositionally biased region" description="Basic residues" evidence="9">
    <location>
        <begin position="455"/>
        <end position="464"/>
    </location>
</feature>
<keyword evidence="3 7" id="KW-0547">Nucleotide-binding</keyword>
<evidence type="ECO:0000256" key="8">
    <source>
        <dbReference type="RuleBase" id="RU003953"/>
    </source>
</evidence>
<dbReference type="AlphaFoldDB" id="A0A0S1B0Z0"/>
<sequence>MVASGERASICTCLPSGNPATPTGIANINSTVTTPFTLRVIPRDQHTISRKDVSPNALRVLYRLREAGFGAYLVGGAVRDLLVGGRPKDFDVATDATPEQIKQLFRNCRLIGRRFRLAHVVFGREIIEVATFRANSDDGSGDREVENGMLVRDNVYGSIEDDALRRDFTCNALYYAIEDFSVRDYVGGFEDVLARRMKLIGDPEQRYREDPVRMLRAVRLAAKLQFGIEPATAAPIPRLAGLLEEAAPARLFEEVLKLFLSGHGVASFEGLERHGLLPALFPESAAALKSNRSGALRRFVVEGLRSTDERVANDEPVSPAFLFALLLWPAFCRTLIALQRQGLAPEEAQRRAADRVTLHQLTTIALPRRFSLPMQEIWLLQSRFATRQRKRVFRTLTHPRFRAAFDFLVLRQAASSEHAADIAFWREAQQQSGRELESALDSLHAEGVAEEGTAPRRRRRRRRSSAAAGE</sequence>
<feature type="domain" description="Poly A polymerase head" evidence="10">
    <location>
        <begin position="71"/>
        <end position="196"/>
    </location>
</feature>
<dbReference type="EMBL" id="CP012900">
    <property type="protein sequence ID" value="ALJ28619.1"/>
    <property type="molecule type" value="Genomic_DNA"/>
</dbReference>
<dbReference type="NCBIfam" id="TIGR01942">
    <property type="entry name" value="pcnB"/>
    <property type="match status" value="1"/>
</dbReference>
<evidence type="ECO:0000313" key="14">
    <source>
        <dbReference type="Proteomes" id="UP000061010"/>
    </source>
</evidence>
<reference evidence="13 14" key="1">
    <citation type="journal article" date="2015" name="Genome Announc.">
        <title>Complete Genome Sequencing of Stenotrophomonas acidaminiphila ZAC14D2_NAIMI4_2, a Multidrug-Resistant Strain Isolated from Sediments of a Polluted River in Mexico, Uncovers New Antibiotic Resistance Genes and a Novel Class-II Lasso Peptide Biosynthesis Gene Cluster.</title>
        <authorList>
            <person name="Vinuesa P."/>
            <person name="Ochoa-Sanchez L.E."/>
        </authorList>
    </citation>
    <scope>NUCLEOTIDE SEQUENCE [LARGE SCALE GENOMIC DNA]</scope>
    <source>
        <strain evidence="13 14">ZAC14D2_NAIMI4_2</strain>
    </source>
</reference>
<dbReference type="FunFam" id="3.30.460.10:FF:000035">
    <property type="entry name" value="Poly(A) polymerase I"/>
    <property type="match status" value="1"/>
</dbReference>
<feature type="region of interest" description="Disordered" evidence="9">
    <location>
        <begin position="435"/>
        <end position="470"/>
    </location>
</feature>
<keyword evidence="4 7" id="KW-0067">ATP-binding</keyword>
<evidence type="ECO:0000256" key="4">
    <source>
        <dbReference type="ARBA" id="ARBA00022840"/>
    </source>
</evidence>
<dbReference type="PANTHER" id="PTHR43051:SF1">
    <property type="entry name" value="POLYNUCLEOTIDE ADENYLYLTRANSFERASE FAMILY PROTEIN"/>
    <property type="match status" value="1"/>
</dbReference>
<comment type="similarity">
    <text evidence="7 8">Belongs to the tRNA nucleotidyltransferase/poly(A) polymerase family.</text>
</comment>
<feature type="active site" evidence="7">
    <location>
        <position position="89"/>
    </location>
</feature>
<dbReference type="SUPFAM" id="SSF81891">
    <property type="entry name" value="Poly A polymerase C-terminal region-like"/>
    <property type="match status" value="1"/>
</dbReference>
<dbReference type="InterPro" id="IPR002646">
    <property type="entry name" value="PolA_pol_head_dom"/>
</dbReference>
<evidence type="ECO:0000259" key="12">
    <source>
        <dbReference type="Pfam" id="PF12627"/>
    </source>
</evidence>
<evidence type="ECO:0000256" key="2">
    <source>
        <dbReference type="ARBA" id="ARBA00022679"/>
    </source>
</evidence>
<feature type="domain" description="tRNA nucleotidyltransferase/poly(A) polymerase RNA and SrmB- binding" evidence="12">
    <location>
        <begin position="226"/>
        <end position="287"/>
    </location>
</feature>
<evidence type="ECO:0000259" key="11">
    <source>
        <dbReference type="Pfam" id="PF12626"/>
    </source>
</evidence>
<evidence type="ECO:0000256" key="6">
    <source>
        <dbReference type="ARBA" id="ARBA00023163"/>
    </source>
</evidence>
<feature type="domain" description="Polymerase A arginine-rich C-terminal" evidence="11">
    <location>
        <begin position="341"/>
        <end position="463"/>
    </location>
</feature>
<feature type="active site" evidence="7">
    <location>
        <position position="91"/>
    </location>
</feature>
<evidence type="ECO:0000256" key="7">
    <source>
        <dbReference type="HAMAP-Rule" id="MF_00957"/>
    </source>
</evidence>
<dbReference type="PANTHER" id="PTHR43051">
    <property type="entry name" value="POLYNUCLEOTIDE ADENYLYLTRANSFERASE FAMILY PROTEIN"/>
    <property type="match status" value="1"/>
</dbReference>
<dbReference type="InterPro" id="IPR043519">
    <property type="entry name" value="NT_sf"/>
</dbReference>
<dbReference type="GO" id="GO:0003723">
    <property type="term" value="F:RNA binding"/>
    <property type="evidence" value="ECO:0007669"/>
    <property type="project" value="UniProtKB-UniRule"/>
</dbReference>
<dbReference type="GO" id="GO:0006397">
    <property type="term" value="P:mRNA processing"/>
    <property type="evidence" value="ECO:0007669"/>
    <property type="project" value="UniProtKB-KW"/>
</dbReference>
<dbReference type="KEGG" id="sacz:AOT14_22460"/>
<keyword evidence="2 7" id="KW-0808">Transferase</keyword>
<dbReference type="GO" id="GO:1990817">
    <property type="term" value="F:poly(A) RNA polymerase activity"/>
    <property type="evidence" value="ECO:0007669"/>
    <property type="project" value="UniProtKB-UniRule"/>
</dbReference>
<dbReference type="Proteomes" id="UP000061010">
    <property type="component" value="Chromosome"/>
</dbReference>
<keyword evidence="1 7" id="KW-0507">mRNA processing</keyword>
<dbReference type="Pfam" id="PF12627">
    <property type="entry name" value="PolyA_pol_RNAbd"/>
    <property type="match status" value="1"/>
</dbReference>
<dbReference type="GO" id="GO:0043633">
    <property type="term" value="P:polyadenylation-dependent RNA catabolic process"/>
    <property type="evidence" value="ECO:0007669"/>
    <property type="project" value="InterPro"/>
</dbReference>
<accession>A0A0S1B0Z0</accession>
<keyword evidence="14" id="KW-1185">Reference proteome</keyword>
<dbReference type="SUPFAM" id="SSF81301">
    <property type="entry name" value="Nucleotidyltransferase"/>
    <property type="match status" value="1"/>
</dbReference>
<comment type="catalytic activity">
    <reaction evidence="7">
        <text>RNA(n) + ATP = RNA(n)-3'-adenine ribonucleotide + diphosphate</text>
        <dbReference type="Rhea" id="RHEA:11332"/>
        <dbReference type="Rhea" id="RHEA-COMP:14527"/>
        <dbReference type="Rhea" id="RHEA-COMP:17347"/>
        <dbReference type="ChEBI" id="CHEBI:30616"/>
        <dbReference type="ChEBI" id="CHEBI:33019"/>
        <dbReference type="ChEBI" id="CHEBI:140395"/>
        <dbReference type="ChEBI" id="CHEBI:173115"/>
        <dbReference type="EC" id="2.7.7.19"/>
    </reaction>
</comment>
<evidence type="ECO:0000256" key="1">
    <source>
        <dbReference type="ARBA" id="ARBA00022664"/>
    </source>
</evidence>
<evidence type="ECO:0000256" key="3">
    <source>
        <dbReference type="ARBA" id="ARBA00022741"/>
    </source>
</evidence>
<dbReference type="PATRIC" id="fig|128780.6.peg.2262"/>
<evidence type="ECO:0000256" key="5">
    <source>
        <dbReference type="ARBA" id="ARBA00022884"/>
    </source>
</evidence>
<gene>
    <name evidence="7 13" type="primary">pcnB</name>
    <name evidence="13" type="ORF">AOT14_22460</name>
</gene>
<organism evidence="13 14">
    <name type="scientific">Stenotrophomonas acidaminiphila</name>
    <dbReference type="NCBI Taxonomy" id="128780"/>
    <lineage>
        <taxon>Bacteria</taxon>
        <taxon>Pseudomonadati</taxon>
        <taxon>Pseudomonadota</taxon>
        <taxon>Gammaproteobacteria</taxon>
        <taxon>Lysobacterales</taxon>
        <taxon>Lysobacteraceae</taxon>
        <taxon>Stenotrophomonas</taxon>
    </lineage>
</organism>
<dbReference type="EC" id="2.7.7.19" evidence="7"/>
<evidence type="ECO:0000256" key="9">
    <source>
        <dbReference type="SAM" id="MobiDB-lite"/>
    </source>
</evidence>
<evidence type="ECO:0000259" key="10">
    <source>
        <dbReference type="Pfam" id="PF01743"/>
    </source>
</evidence>
<protein>
    <recommendedName>
        <fullName evidence="7">Poly(A) polymerase I</fullName>
        <shortName evidence="7">PAP I</shortName>
        <ecNumber evidence="7">2.7.7.19</ecNumber>
    </recommendedName>
</protein>
<keyword evidence="5 7" id="KW-0694">RNA-binding</keyword>
<comment type="function">
    <text evidence="7">Adds poly(A) tail to the 3' end of many RNAs, which usually targets these RNAs for decay. Plays a significant role in the global control of gene expression, through influencing the rate of transcript degradation, and in the general RNA quality control.</text>
</comment>
<dbReference type="HAMAP" id="MF_00957">
    <property type="entry name" value="PolyA_pol"/>
    <property type="match status" value="1"/>
</dbReference>
<dbReference type="Pfam" id="PF01743">
    <property type="entry name" value="PolyA_pol"/>
    <property type="match status" value="1"/>
</dbReference>
<dbReference type="Pfam" id="PF12626">
    <property type="entry name" value="PolyA_pol_arg_C"/>
    <property type="match status" value="1"/>
</dbReference>
<proteinExistence type="inferred from homology"/>